<dbReference type="Gene3D" id="3.10.450.50">
    <property type="match status" value="1"/>
</dbReference>
<dbReference type="Proteomes" id="UP000186736">
    <property type="component" value="Unassembled WGS sequence"/>
</dbReference>
<dbReference type="InterPro" id="IPR032710">
    <property type="entry name" value="NTF2-like_dom_sf"/>
</dbReference>
<reference evidence="2 3" key="1">
    <citation type="submission" date="2016-10" db="EMBL/GenBank/DDBJ databases">
        <title>Genome Sequence of Pseudomonas putida GM4FR.</title>
        <authorList>
            <person name="Poehlein A."/>
            <person name="Wemheuer F."/>
            <person name="Hollensteiner J."/>
            <person name="Wemheuer B."/>
        </authorList>
    </citation>
    <scope>NUCLEOTIDE SEQUENCE [LARGE SCALE GENOMIC DNA]</scope>
    <source>
        <strain evidence="2 3">GM4FR</strain>
    </source>
</reference>
<comment type="caution">
    <text evidence="2">The sequence shown here is derived from an EMBL/GenBank/DDBJ whole genome shotgun (WGS) entry which is preliminary data.</text>
</comment>
<proteinExistence type="predicted"/>
<evidence type="ECO:0000259" key="1">
    <source>
        <dbReference type="Pfam" id="PF13577"/>
    </source>
</evidence>
<dbReference type="SUPFAM" id="SSF54427">
    <property type="entry name" value="NTF2-like"/>
    <property type="match status" value="1"/>
</dbReference>
<organism evidence="2 3">
    <name type="scientific">Pseudomonas putida</name>
    <name type="common">Arthrobacter siderocapsulatus</name>
    <dbReference type="NCBI Taxonomy" id="303"/>
    <lineage>
        <taxon>Bacteria</taxon>
        <taxon>Pseudomonadati</taxon>
        <taxon>Pseudomonadota</taxon>
        <taxon>Gammaproteobacteria</taxon>
        <taxon>Pseudomonadales</taxon>
        <taxon>Pseudomonadaceae</taxon>
        <taxon>Pseudomonas</taxon>
    </lineage>
</organism>
<sequence length="144" mass="16154">MFNDLQQQAARHEILQRLHEYCWGYDSNDMALLGSVFTEQASSGGIVADTNLSWGTWHGKAAIVEALSAIRDSQPDRRRHVIDTCVFEQLDASQASARVYVNIFSYANGRPPHLVTVGEYSLSARHGNDGWRLDRLDEVLDSAF</sequence>
<name>A0A1Q9R628_PSEPU</name>
<feature type="domain" description="SnoaL-like" evidence="1">
    <location>
        <begin position="9"/>
        <end position="136"/>
    </location>
</feature>
<dbReference type="AlphaFoldDB" id="A0A1Q9R628"/>
<dbReference type="RefSeq" id="WP_075803147.1">
    <property type="nucleotide sequence ID" value="NZ_MKZO01000017.1"/>
</dbReference>
<evidence type="ECO:0000313" key="2">
    <source>
        <dbReference type="EMBL" id="OLS62853.1"/>
    </source>
</evidence>
<accession>A0A1Q9R628</accession>
<dbReference type="EMBL" id="MKZO01000017">
    <property type="protein sequence ID" value="OLS62853.1"/>
    <property type="molecule type" value="Genomic_DNA"/>
</dbReference>
<gene>
    <name evidence="2" type="ORF">PSEMO_22070</name>
</gene>
<protein>
    <recommendedName>
        <fullName evidence="1">SnoaL-like domain-containing protein</fullName>
    </recommendedName>
</protein>
<dbReference type="Pfam" id="PF13577">
    <property type="entry name" value="SnoaL_4"/>
    <property type="match status" value="1"/>
</dbReference>
<evidence type="ECO:0000313" key="3">
    <source>
        <dbReference type="Proteomes" id="UP000186736"/>
    </source>
</evidence>
<dbReference type="InterPro" id="IPR037401">
    <property type="entry name" value="SnoaL-like"/>
</dbReference>
<dbReference type="CDD" id="cd00531">
    <property type="entry name" value="NTF2_like"/>
    <property type="match status" value="1"/>
</dbReference>